<dbReference type="RefSeq" id="WP_129441376.1">
    <property type="nucleotide sequence ID" value="NZ_CP035492.1"/>
</dbReference>
<accession>A0A4P6EVS2</accession>
<proteinExistence type="predicted"/>
<sequence length="174" mass="19360">MRSLYVRITASFLLIVLLSMGISFLMANSLFRKNNSDQMENRLFNTLESVERLYNVSAPRALPMLLQETAMMQGLSIVAVAPNGQYIAAGPRSEGIVSRLTAAQLQHVFNGRTERIEMEKAGIGAPRSVAIGHGARFGGMQWAVFMMPSYQPEFRSFQRNTYSILFTILIAGGY</sequence>
<dbReference type="EMBL" id="CP035492">
    <property type="protein sequence ID" value="QAY67104.1"/>
    <property type="molecule type" value="Genomic_DNA"/>
</dbReference>
<evidence type="ECO:0000313" key="2">
    <source>
        <dbReference type="Proteomes" id="UP000293568"/>
    </source>
</evidence>
<evidence type="ECO:0000313" key="1">
    <source>
        <dbReference type="EMBL" id="QAY67104.1"/>
    </source>
</evidence>
<evidence type="ECO:0008006" key="3">
    <source>
        <dbReference type="Google" id="ProtNLM"/>
    </source>
</evidence>
<gene>
    <name evidence="1" type="ORF">ET464_12555</name>
</gene>
<dbReference type="KEGG" id="pprt:ET464_12555"/>
<name>A0A4P6EVS2_9BACL</name>
<dbReference type="AlphaFoldDB" id="A0A4P6EVS2"/>
<dbReference type="Proteomes" id="UP000293568">
    <property type="component" value="Chromosome"/>
</dbReference>
<keyword evidence="2" id="KW-1185">Reference proteome</keyword>
<reference evidence="1 2" key="1">
    <citation type="submission" date="2019-01" db="EMBL/GenBank/DDBJ databases">
        <title>Genome sequencing of strain FW100M-2.</title>
        <authorList>
            <person name="Heo J."/>
            <person name="Kim S.-J."/>
            <person name="Kim J.-S."/>
            <person name="Hong S.-B."/>
            <person name="Kwon S.-W."/>
        </authorList>
    </citation>
    <scope>NUCLEOTIDE SEQUENCE [LARGE SCALE GENOMIC DNA]</scope>
    <source>
        <strain evidence="1 2">FW100M-2</strain>
    </source>
</reference>
<organism evidence="1 2">
    <name type="scientific">Paenibacillus protaetiae</name>
    <dbReference type="NCBI Taxonomy" id="2509456"/>
    <lineage>
        <taxon>Bacteria</taxon>
        <taxon>Bacillati</taxon>
        <taxon>Bacillota</taxon>
        <taxon>Bacilli</taxon>
        <taxon>Bacillales</taxon>
        <taxon>Paenibacillaceae</taxon>
        <taxon>Paenibacillus</taxon>
    </lineage>
</organism>
<protein>
    <recommendedName>
        <fullName evidence="3">Two-component sensor histidine kinase</fullName>
    </recommendedName>
</protein>